<gene>
    <name evidence="1" type="ORF">BDN70DRAFT_663151</name>
</gene>
<sequence length="137" mass="15112">MSRVIRQLSYPLLLHTVVNSRPSPSYILQLHLASRRPRAHAILATCNPPWISTHTLSSVSLLSLLDGACPEYTSSQQPSPLQQASVYEYLFPLHVGLTSLPSMNQRVTANCSQDTETFIVPSSRPVPAVTSLEMDAR</sequence>
<proteinExistence type="predicted"/>
<name>A0A9P5YKA7_9AGAR</name>
<dbReference type="EMBL" id="MU155886">
    <property type="protein sequence ID" value="KAF9470667.1"/>
    <property type="molecule type" value="Genomic_DNA"/>
</dbReference>
<evidence type="ECO:0000313" key="1">
    <source>
        <dbReference type="EMBL" id="KAF9470667.1"/>
    </source>
</evidence>
<accession>A0A9P5YKA7</accession>
<evidence type="ECO:0000313" key="2">
    <source>
        <dbReference type="Proteomes" id="UP000807469"/>
    </source>
</evidence>
<protein>
    <submittedName>
        <fullName evidence="1">Uncharacterized protein</fullName>
    </submittedName>
</protein>
<dbReference type="Proteomes" id="UP000807469">
    <property type="component" value="Unassembled WGS sequence"/>
</dbReference>
<keyword evidence="2" id="KW-1185">Reference proteome</keyword>
<comment type="caution">
    <text evidence="1">The sequence shown here is derived from an EMBL/GenBank/DDBJ whole genome shotgun (WGS) entry which is preliminary data.</text>
</comment>
<reference evidence="1" key="1">
    <citation type="submission" date="2020-11" db="EMBL/GenBank/DDBJ databases">
        <authorList>
            <consortium name="DOE Joint Genome Institute"/>
            <person name="Ahrendt S."/>
            <person name="Riley R."/>
            <person name="Andreopoulos W."/>
            <person name="Labutti K."/>
            <person name="Pangilinan J."/>
            <person name="Ruiz-Duenas F.J."/>
            <person name="Barrasa J.M."/>
            <person name="Sanchez-Garcia M."/>
            <person name="Camarero S."/>
            <person name="Miyauchi S."/>
            <person name="Serrano A."/>
            <person name="Linde D."/>
            <person name="Babiker R."/>
            <person name="Drula E."/>
            <person name="Ayuso-Fernandez I."/>
            <person name="Pacheco R."/>
            <person name="Padilla G."/>
            <person name="Ferreira P."/>
            <person name="Barriuso J."/>
            <person name="Kellner H."/>
            <person name="Castanera R."/>
            <person name="Alfaro M."/>
            <person name="Ramirez L."/>
            <person name="Pisabarro A.G."/>
            <person name="Kuo A."/>
            <person name="Tritt A."/>
            <person name="Lipzen A."/>
            <person name="He G."/>
            <person name="Yan M."/>
            <person name="Ng V."/>
            <person name="Cullen D."/>
            <person name="Martin F."/>
            <person name="Rosso M.-N."/>
            <person name="Henrissat B."/>
            <person name="Hibbett D."/>
            <person name="Martinez A.T."/>
            <person name="Grigoriev I.V."/>
        </authorList>
    </citation>
    <scope>NUCLEOTIDE SEQUENCE</scope>
    <source>
        <strain evidence="1">CIRM-BRFM 674</strain>
    </source>
</reference>
<organism evidence="1 2">
    <name type="scientific">Pholiota conissans</name>
    <dbReference type="NCBI Taxonomy" id="109636"/>
    <lineage>
        <taxon>Eukaryota</taxon>
        <taxon>Fungi</taxon>
        <taxon>Dikarya</taxon>
        <taxon>Basidiomycota</taxon>
        <taxon>Agaricomycotina</taxon>
        <taxon>Agaricomycetes</taxon>
        <taxon>Agaricomycetidae</taxon>
        <taxon>Agaricales</taxon>
        <taxon>Agaricineae</taxon>
        <taxon>Strophariaceae</taxon>
        <taxon>Pholiota</taxon>
    </lineage>
</organism>
<dbReference type="AlphaFoldDB" id="A0A9P5YKA7"/>